<proteinExistence type="predicted"/>
<evidence type="ECO:0000313" key="1">
    <source>
        <dbReference type="EMBL" id="OGK52582.1"/>
    </source>
</evidence>
<dbReference type="AlphaFoldDB" id="A0A1F7JAF2"/>
<name>A0A1F7JAF2_9BACT</name>
<dbReference type="Gene3D" id="3.40.50.2000">
    <property type="entry name" value="Glycogen Phosphorylase B"/>
    <property type="match status" value="1"/>
</dbReference>
<evidence type="ECO:0000313" key="2">
    <source>
        <dbReference type="Proteomes" id="UP000176480"/>
    </source>
</evidence>
<dbReference type="STRING" id="1802067.A2966_03515"/>
<evidence type="ECO:0008006" key="3">
    <source>
        <dbReference type="Google" id="ProtNLM"/>
    </source>
</evidence>
<gene>
    <name evidence="1" type="ORF">A2966_03515</name>
</gene>
<protein>
    <recommendedName>
        <fullName evidence="3">Glycosyl transferase family 1 domain-containing protein</fullName>
    </recommendedName>
</protein>
<organism evidence="1 2">
    <name type="scientific">Candidatus Roizmanbacteria bacterium RIFCSPLOWO2_01_FULL_41_22</name>
    <dbReference type="NCBI Taxonomy" id="1802067"/>
    <lineage>
        <taxon>Bacteria</taxon>
        <taxon>Candidatus Roizmaniibacteriota</taxon>
    </lineage>
</organism>
<dbReference type="Proteomes" id="UP000176480">
    <property type="component" value="Unassembled WGS sequence"/>
</dbReference>
<sequence length="258" mass="29452">MRGSSIIRGEQIAEYLGAKLNPESGYENDICIYVKPHTRGLYSGTIQLAKHAVIDIIDGTNLVLYASKNFNIPVIACSRTDYNYLSRRLSNKVTLIPQHHCNFERAKRTRNQIITAGIIGNPESLAYLPDNFEERLAQSGLNLLAYSRFHRRQDVVDFYQKIDIQVVWRPWRKKLSNPLKIVNAGSFGIPTIAYDEDAFEEMDGCYVPVKTLDGFMAQLENLKSSPDLYDSYAEKCLARAEEYHISKVAELYKQLEMS</sequence>
<comment type="caution">
    <text evidence="1">The sequence shown here is derived from an EMBL/GenBank/DDBJ whole genome shotgun (WGS) entry which is preliminary data.</text>
</comment>
<dbReference type="EMBL" id="MGAR01000005">
    <property type="protein sequence ID" value="OGK52582.1"/>
    <property type="molecule type" value="Genomic_DNA"/>
</dbReference>
<reference evidence="1 2" key="1">
    <citation type="journal article" date="2016" name="Nat. Commun.">
        <title>Thousands of microbial genomes shed light on interconnected biogeochemical processes in an aquifer system.</title>
        <authorList>
            <person name="Anantharaman K."/>
            <person name="Brown C.T."/>
            <person name="Hug L.A."/>
            <person name="Sharon I."/>
            <person name="Castelle C.J."/>
            <person name="Probst A.J."/>
            <person name="Thomas B.C."/>
            <person name="Singh A."/>
            <person name="Wilkins M.J."/>
            <person name="Karaoz U."/>
            <person name="Brodie E.L."/>
            <person name="Williams K.H."/>
            <person name="Hubbard S.S."/>
            <person name="Banfield J.F."/>
        </authorList>
    </citation>
    <scope>NUCLEOTIDE SEQUENCE [LARGE SCALE GENOMIC DNA]</scope>
</reference>
<dbReference type="SUPFAM" id="SSF53756">
    <property type="entry name" value="UDP-Glycosyltransferase/glycogen phosphorylase"/>
    <property type="match status" value="1"/>
</dbReference>
<accession>A0A1F7JAF2</accession>